<comment type="caution">
    <text evidence="1">The sequence shown here is derived from an EMBL/GenBank/DDBJ whole genome shotgun (WGS) entry which is preliminary data.</text>
</comment>
<name>A0A2C6MAS8_9FIRM</name>
<evidence type="ECO:0000313" key="2">
    <source>
        <dbReference type="Proteomes" id="UP000222564"/>
    </source>
</evidence>
<sequence length="48" mass="5280">MLTSDKESFPVTTDGLFGGKLIYEEDPVKAAELIIDRIKKKRAALGLT</sequence>
<reference evidence="1 2" key="1">
    <citation type="submission" date="2013-09" db="EMBL/GenBank/DDBJ databases">
        <title>Biodegradation of hydrocarbons in the deep terrestrial subsurface : characterization of a microbial consortium composed of two Desulfotomaculum species originating from a deep geological formation.</title>
        <authorList>
            <person name="Aullo T."/>
            <person name="Berlendis S."/>
            <person name="Lascourreges J.-F."/>
            <person name="Dessort D."/>
            <person name="Saint-Laurent S."/>
            <person name="Schraauwers B."/>
            <person name="Mas J."/>
            <person name="Magot M."/>
            <person name="Ranchou-Peyruse A."/>
        </authorList>
    </citation>
    <scope>NUCLEOTIDE SEQUENCE [LARGE SCALE GENOMIC DNA]</scope>
    <source>
        <strain evidence="1 2">Bs107</strain>
    </source>
</reference>
<dbReference type="InterPro" id="IPR016099">
    <property type="entry name" value="Prismane-like_a/b-sand"/>
</dbReference>
<dbReference type="EMBL" id="AWQQ01000158">
    <property type="protein sequence ID" value="PHJ36702.1"/>
    <property type="molecule type" value="Genomic_DNA"/>
</dbReference>
<accession>A0A2C6MAS8</accession>
<dbReference type="Proteomes" id="UP000222564">
    <property type="component" value="Unassembled WGS sequence"/>
</dbReference>
<evidence type="ECO:0000313" key="1">
    <source>
        <dbReference type="EMBL" id="PHJ36702.1"/>
    </source>
</evidence>
<dbReference type="GO" id="GO:0003824">
    <property type="term" value="F:catalytic activity"/>
    <property type="evidence" value="ECO:0007669"/>
    <property type="project" value="InterPro"/>
</dbReference>
<keyword evidence="2" id="KW-1185">Reference proteome</keyword>
<dbReference type="Gene3D" id="3.40.50.2030">
    <property type="match status" value="1"/>
</dbReference>
<proteinExistence type="predicted"/>
<protein>
    <submittedName>
        <fullName evidence="1">Uncharacterized protein</fullName>
    </submittedName>
</protein>
<dbReference type="AlphaFoldDB" id="A0A2C6MAS8"/>
<organism evidence="1 2">
    <name type="scientific">Desulforamulus profundi</name>
    <dbReference type="NCBI Taxonomy" id="1383067"/>
    <lineage>
        <taxon>Bacteria</taxon>
        <taxon>Bacillati</taxon>
        <taxon>Bacillota</taxon>
        <taxon>Clostridia</taxon>
        <taxon>Eubacteriales</taxon>
        <taxon>Peptococcaceae</taxon>
        <taxon>Desulforamulus</taxon>
    </lineage>
</organism>
<gene>
    <name evidence="1" type="ORF">P378_20745</name>
</gene>